<dbReference type="InterPro" id="IPR055201">
    <property type="entry name" value="IHF-like_H2TH"/>
</dbReference>
<reference evidence="3" key="1">
    <citation type="submission" date="2023-01" db="EMBL/GenBank/DDBJ databases">
        <title>Human gut microbiome strain richness.</title>
        <authorList>
            <person name="Chen-Liaw A."/>
        </authorList>
    </citation>
    <scope>NUCLEOTIDE SEQUENCE</scope>
    <source>
        <strain evidence="3">D55st1_G4_D55t1_190419</strain>
    </source>
</reference>
<dbReference type="Gene3D" id="1.10.8.50">
    <property type="match status" value="1"/>
</dbReference>
<dbReference type="SUPFAM" id="SSF46946">
    <property type="entry name" value="S13-like H2TH domain"/>
    <property type="match status" value="1"/>
</dbReference>
<evidence type="ECO:0000313" key="3">
    <source>
        <dbReference type="EMBL" id="MDC0827522.1"/>
    </source>
</evidence>
<dbReference type="RefSeq" id="WP_195190773.1">
    <property type="nucleotide sequence ID" value="NZ_JADMUL010000003.1"/>
</dbReference>
<accession>A0AAW6FQP3</accession>
<evidence type="ECO:0000313" key="4">
    <source>
        <dbReference type="Proteomes" id="UP001220658"/>
    </source>
</evidence>
<name>A0AAW6FQP3_9FIRM</name>
<gene>
    <name evidence="3" type="primary">mihF</name>
    <name evidence="3" type="ORF">POG00_02230</name>
</gene>
<dbReference type="NCBIfam" id="NF041260">
    <property type="entry name" value="actino_IHF"/>
    <property type="match status" value="1"/>
</dbReference>
<evidence type="ECO:0000259" key="2">
    <source>
        <dbReference type="Pfam" id="PF22525"/>
    </source>
</evidence>
<evidence type="ECO:0000256" key="1">
    <source>
        <dbReference type="SAM" id="MobiDB-lite"/>
    </source>
</evidence>
<proteinExistence type="predicted"/>
<feature type="compositionally biased region" description="Basic and acidic residues" evidence="1">
    <location>
        <begin position="1"/>
        <end position="10"/>
    </location>
</feature>
<feature type="domain" description="Integration host factor-like helix-two turn-helix" evidence="2">
    <location>
        <begin position="50"/>
        <end position="107"/>
    </location>
</feature>
<organism evidence="3 4">
    <name type="scientific">Faecalitalea cylindroides</name>
    <dbReference type="NCBI Taxonomy" id="39483"/>
    <lineage>
        <taxon>Bacteria</taxon>
        <taxon>Bacillati</taxon>
        <taxon>Bacillota</taxon>
        <taxon>Erysipelotrichia</taxon>
        <taxon>Erysipelotrichales</taxon>
        <taxon>Erysipelotrichaceae</taxon>
        <taxon>Faecalitalea</taxon>
    </lineage>
</organism>
<feature type="compositionally biased region" description="Basic and acidic residues" evidence="1">
    <location>
        <begin position="19"/>
        <end position="29"/>
    </location>
</feature>
<dbReference type="EMBL" id="JAQNCK010000004">
    <property type="protein sequence ID" value="MDC0827522.1"/>
    <property type="molecule type" value="Genomic_DNA"/>
</dbReference>
<protein>
    <submittedName>
        <fullName evidence="3">Integration host factor, actinobacterial type</fullName>
    </submittedName>
</protein>
<dbReference type="Proteomes" id="UP001220658">
    <property type="component" value="Unassembled WGS sequence"/>
</dbReference>
<dbReference type="GO" id="GO:0003676">
    <property type="term" value="F:nucleic acid binding"/>
    <property type="evidence" value="ECO:0007669"/>
    <property type="project" value="InterPro"/>
</dbReference>
<dbReference type="Pfam" id="PF22525">
    <property type="entry name" value="H2TH_5"/>
    <property type="match status" value="1"/>
</dbReference>
<dbReference type="InterPro" id="IPR047806">
    <property type="entry name" value="IHF_actinobact"/>
</dbReference>
<dbReference type="InterPro" id="IPR010979">
    <property type="entry name" value="Ribosomal_uS13-like_H2TH"/>
</dbReference>
<dbReference type="AlphaFoldDB" id="A0AAW6FQP3"/>
<feature type="region of interest" description="Disordered" evidence="1">
    <location>
        <begin position="1"/>
        <end position="29"/>
    </location>
</feature>
<comment type="caution">
    <text evidence="3">The sequence shown here is derived from an EMBL/GenBank/DDBJ whole genome shotgun (WGS) entry which is preliminary data.</text>
</comment>
<sequence length="113" mass="12988">MPESKEREVENNNLPEMTDEQRKAALERSAEARRERMEFKELVKKGEISLADALDDDRAKRIRVHEFLMCIPGIGKAKADDIMRKLGIAENRRVQGLGCRQREGIIELVAKLK</sequence>